<evidence type="ECO:0000313" key="7">
    <source>
        <dbReference type="Proteomes" id="UP001529510"/>
    </source>
</evidence>
<comment type="caution">
    <text evidence="6">The sequence shown here is derived from an EMBL/GenBank/DDBJ whole genome shotgun (WGS) entry which is preliminary data.</text>
</comment>
<comment type="cofactor">
    <cofactor evidence="1">
        <name>heme</name>
        <dbReference type="ChEBI" id="CHEBI:30413"/>
    </cofactor>
</comment>
<dbReference type="Pfam" id="PF00067">
    <property type="entry name" value="p450"/>
    <property type="match status" value="1"/>
</dbReference>
<evidence type="ECO:0000256" key="2">
    <source>
        <dbReference type="ARBA" id="ARBA00010617"/>
    </source>
</evidence>
<keyword evidence="5" id="KW-1133">Transmembrane helix</keyword>
<keyword evidence="3" id="KW-0479">Metal-binding</keyword>
<organism evidence="6 7">
    <name type="scientific">Cirrhinus mrigala</name>
    <name type="common">Mrigala</name>
    <dbReference type="NCBI Taxonomy" id="683832"/>
    <lineage>
        <taxon>Eukaryota</taxon>
        <taxon>Metazoa</taxon>
        <taxon>Chordata</taxon>
        <taxon>Craniata</taxon>
        <taxon>Vertebrata</taxon>
        <taxon>Euteleostomi</taxon>
        <taxon>Actinopterygii</taxon>
        <taxon>Neopterygii</taxon>
        <taxon>Teleostei</taxon>
        <taxon>Ostariophysi</taxon>
        <taxon>Cypriniformes</taxon>
        <taxon>Cyprinidae</taxon>
        <taxon>Labeoninae</taxon>
        <taxon>Labeonini</taxon>
        <taxon>Cirrhinus</taxon>
    </lineage>
</organism>
<keyword evidence="5" id="KW-0812">Transmembrane</keyword>
<protein>
    <recommendedName>
        <fullName evidence="8">Cytochrome P450</fullName>
    </recommendedName>
</protein>
<proteinExistence type="inferred from homology"/>
<name>A0ABD0RDQ3_CIRMR</name>
<dbReference type="FunFam" id="1.10.630.10:FF:000208">
    <property type="entry name" value="Cytochrome P450, family 2, subfamily k, polypeptide 20"/>
    <property type="match status" value="1"/>
</dbReference>
<feature type="transmembrane region" description="Helical" evidence="5">
    <location>
        <begin position="12"/>
        <end position="30"/>
    </location>
</feature>
<dbReference type="SUPFAM" id="SSF48264">
    <property type="entry name" value="Cytochrome P450"/>
    <property type="match status" value="1"/>
</dbReference>
<dbReference type="Gene3D" id="1.10.630.10">
    <property type="entry name" value="Cytochrome P450"/>
    <property type="match status" value="1"/>
</dbReference>
<dbReference type="PANTHER" id="PTHR24300:SF319">
    <property type="entry name" value="CYTOCHROME P450, FAMILY 2, SUBFAMILY AC, POLYPEPTIDE 1"/>
    <property type="match status" value="1"/>
</dbReference>
<sequence>MAVIESLLQFPSTGTLLGALLLLLVLFFLFSESKSQKGRKEPPGPKPLPLVGNLLSLDLTRPFDTFFELSKTYGNVFQVFLGPKKTVVLVGYKTVKEALVNHAEEFGDRDIAPSFRIMNDKHGIIFSNGENWKEMRRFALSNLRDLGMGKRGSEEKIIEEIQHLRGEFDKCEGKAFDTTQPVNYAVSNIISSIVYGSRFEYTDPRFTDM</sequence>
<dbReference type="InterPro" id="IPR050182">
    <property type="entry name" value="Cytochrome_P450_fam2"/>
</dbReference>
<evidence type="ECO:0000313" key="6">
    <source>
        <dbReference type="EMBL" id="KAL0196652.1"/>
    </source>
</evidence>
<dbReference type="AlphaFoldDB" id="A0ABD0RDQ3"/>
<dbReference type="InterPro" id="IPR036396">
    <property type="entry name" value="Cyt_P450_sf"/>
</dbReference>
<keyword evidence="7" id="KW-1185">Reference proteome</keyword>
<comment type="similarity">
    <text evidence="2">Belongs to the cytochrome P450 family.</text>
</comment>
<accession>A0ABD0RDQ3</accession>
<keyword evidence="4" id="KW-0408">Iron</keyword>
<dbReference type="PRINTS" id="PR00463">
    <property type="entry name" value="EP450I"/>
</dbReference>
<evidence type="ECO:0000256" key="5">
    <source>
        <dbReference type="SAM" id="Phobius"/>
    </source>
</evidence>
<evidence type="ECO:0000256" key="4">
    <source>
        <dbReference type="ARBA" id="ARBA00023004"/>
    </source>
</evidence>
<dbReference type="GO" id="GO:0046872">
    <property type="term" value="F:metal ion binding"/>
    <property type="evidence" value="ECO:0007669"/>
    <property type="project" value="UniProtKB-KW"/>
</dbReference>
<dbReference type="Proteomes" id="UP001529510">
    <property type="component" value="Unassembled WGS sequence"/>
</dbReference>
<evidence type="ECO:0000256" key="3">
    <source>
        <dbReference type="ARBA" id="ARBA00022723"/>
    </source>
</evidence>
<evidence type="ECO:0000256" key="1">
    <source>
        <dbReference type="ARBA" id="ARBA00001971"/>
    </source>
</evidence>
<keyword evidence="5" id="KW-0472">Membrane</keyword>
<dbReference type="InterPro" id="IPR001128">
    <property type="entry name" value="Cyt_P450"/>
</dbReference>
<gene>
    <name evidence="6" type="ORF">M9458_005192</name>
</gene>
<dbReference type="PANTHER" id="PTHR24300">
    <property type="entry name" value="CYTOCHROME P450 508A4-RELATED"/>
    <property type="match status" value="1"/>
</dbReference>
<reference evidence="6 7" key="1">
    <citation type="submission" date="2024-05" db="EMBL/GenBank/DDBJ databases">
        <title>Genome sequencing and assembly of Indian major carp, Cirrhinus mrigala (Hamilton, 1822).</title>
        <authorList>
            <person name="Mohindra V."/>
            <person name="Chowdhury L.M."/>
            <person name="Lal K."/>
            <person name="Jena J.K."/>
        </authorList>
    </citation>
    <scope>NUCLEOTIDE SEQUENCE [LARGE SCALE GENOMIC DNA]</scope>
    <source>
        <strain evidence="6">CM1030</strain>
        <tissue evidence="6">Blood</tissue>
    </source>
</reference>
<dbReference type="EMBL" id="JAMKFB020000003">
    <property type="protein sequence ID" value="KAL0196652.1"/>
    <property type="molecule type" value="Genomic_DNA"/>
</dbReference>
<dbReference type="InterPro" id="IPR002401">
    <property type="entry name" value="Cyt_P450_E_grp-I"/>
</dbReference>
<evidence type="ECO:0008006" key="8">
    <source>
        <dbReference type="Google" id="ProtNLM"/>
    </source>
</evidence>
<feature type="non-terminal residue" evidence="6">
    <location>
        <position position="209"/>
    </location>
</feature>